<gene>
    <name evidence="1" type="ORF">UFOPK3268_00900</name>
</gene>
<name>A0A6J7BWB0_9ZZZZ</name>
<protein>
    <submittedName>
        <fullName evidence="1">Unannotated protein</fullName>
    </submittedName>
</protein>
<organism evidence="1">
    <name type="scientific">freshwater metagenome</name>
    <dbReference type="NCBI Taxonomy" id="449393"/>
    <lineage>
        <taxon>unclassified sequences</taxon>
        <taxon>metagenomes</taxon>
        <taxon>ecological metagenomes</taxon>
    </lineage>
</organism>
<dbReference type="AlphaFoldDB" id="A0A6J7BWB0"/>
<sequence>MLEERTAFVVGGRGGDHRDVHASDAVDGVLIDLVEHRLLVETERVVAAAVELAGREAAEVTDAGKCNREETVEELPHAVAAQCHVGADGHSLAQLELGDRLAGLGDLGLLARDRREVLDRTFDELGVAGRLADTHVDHDLGQTGDLHDIAEGELLAECRDDLLEVARLEANLHLLGGRSGHQMSLPERFEMRTLREDSYDVPSGRVLVTTSRR</sequence>
<dbReference type="EMBL" id="CAFBIZ010000105">
    <property type="protein sequence ID" value="CAB4849986.1"/>
    <property type="molecule type" value="Genomic_DNA"/>
</dbReference>
<evidence type="ECO:0000313" key="1">
    <source>
        <dbReference type="EMBL" id="CAB4849986.1"/>
    </source>
</evidence>
<reference evidence="1" key="1">
    <citation type="submission" date="2020-05" db="EMBL/GenBank/DDBJ databases">
        <authorList>
            <person name="Chiriac C."/>
            <person name="Salcher M."/>
            <person name="Ghai R."/>
            <person name="Kavagutti S V."/>
        </authorList>
    </citation>
    <scope>NUCLEOTIDE SEQUENCE</scope>
</reference>
<accession>A0A6J7BWB0</accession>
<proteinExistence type="predicted"/>